<dbReference type="EMBL" id="SDMK01000007">
    <property type="protein sequence ID" value="RXS92810.1"/>
    <property type="molecule type" value="Genomic_DNA"/>
</dbReference>
<dbReference type="AlphaFoldDB" id="A0A4Q1S7N8"/>
<evidence type="ECO:0008006" key="3">
    <source>
        <dbReference type="Google" id="ProtNLM"/>
    </source>
</evidence>
<dbReference type="Proteomes" id="UP000290253">
    <property type="component" value="Unassembled WGS sequence"/>
</dbReference>
<protein>
    <recommendedName>
        <fullName evidence="3">Histidine phosphatase family protein</fullName>
    </recommendedName>
</protein>
<organism evidence="1 2">
    <name type="scientific">Silvibacterium dinghuense</name>
    <dbReference type="NCBI Taxonomy" id="1560006"/>
    <lineage>
        <taxon>Bacteria</taxon>
        <taxon>Pseudomonadati</taxon>
        <taxon>Acidobacteriota</taxon>
        <taxon>Terriglobia</taxon>
        <taxon>Terriglobales</taxon>
        <taxon>Acidobacteriaceae</taxon>
        <taxon>Silvibacterium</taxon>
    </lineage>
</organism>
<accession>A0A4Q1S7N8</accession>
<evidence type="ECO:0000313" key="2">
    <source>
        <dbReference type="Proteomes" id="UP000290253"/>
    </source>
</evidence>
<proteinExistence type="predicted"/>
<reference evidence="1 2" key="1">
    <citation type="journal article" date="2016" name="Int. J. Syst. Evol. Microbiol.">
        <title>Acidipila dinghuensis sp. nov., an acidobacterium isolated from forest soil.</title>
        <authorList>
            <person name="Jiang Y.W."/>
            <person name="Wang J."/>
            <person name="Chen M.H."/>
            <person name="Lv Y.Y."/>
            <person name="Qiu L.H."/>
        </authorList>
    </citation>
    <scope>NUCLEOTIDE SEQUENCE [LARGE SCALE GENOMIC DNA]</scope>
    <source>
        <strain evidence="1 2">DHOF10</strain>
    </source>
</reference>
<gene>
    <name evidence="1" type="ORF">ESZ00_19925</name>
</gene>
<dbReference type="OrthoDB" id="8448116at2"/>
<comment type="caution">
    <text evidence="1">The sequence shown here is derived from an EMBL/GenBank/DDBJ whole genome shotgun (WGS) entry which is preliminary data.</text>
</comment>
<sequence>MIIRHAEKPTQAIAGVKQKGEKNSHHLTVKGWQRAGALAHFFAPGHAQSSESLIVPPQFLFASAPSHSADDECKSHRPEATIKPLAEKLGLKINMTFNRGQESAVASAAQACKGPVLIAWQHDSIYEIAKVIPGGDIAPQHWPENRFDIVFVFTLRSSQNGYSFDQVPQCLLAGDTPDVF</sequence>
<keyword evidence="2" id="KW-1185">Reference proteome</keyword>
<evidence type="ECO:0000313" key="1">
    <source>
        <dbReference type="EMBL" id="RXS92810.1"/>
    </source>
</evidence>
<name>A0A4Q1S7N8_9BACT</name>